<proteinExistence type="predicted"/>
<feature type="region of interest" description="Disordered" evidence="1">
    <location>
        <begin position="32"/>
        <end position="64"/>
    </location>
</feature>
<dbReference type="AlphaFoldDB" id="A0AAV2CVI9"/>
<evidence type="ECO:0000256" key="1">
    <source>
        <dbReference type="SAM" id="MobiDB-lite"/>
    </source>
</evidence>
<evidence type="ECO:0000313" key="2">
    <source>
        <dbReference type="EMBL" id="CAL1359581.1"/>
    </source>
</evidence>
<protein>
    <submittedName>
        <fullName evidence="2">Uncharacterized protein</fullName>
    </submittedName>
</protein>
<dbReference type="EMBL" id="OZ034814">
    <property type="protein sequence ID" value="CAL1359581.1"/>
    <property type="molecule type" value="Genomic_DNA"/>
</dbReference>
<dbReference type="Proteomes" id="UP001497516">
    <property type="component" value="Chromosome 10"/>
</dbReference>
<accession>A0AAV2CVI9</accession>
<gene>
    <name evidence="2" type="ORF">LTRI10_LOCUS7056</name>
</gene>
<organism evidence="2 3">
    <name type="scientific">Linum trigynum</name>
    <dbReference type="NCBI Taxonomy" id="586398"/>
    <lineage>
        <taxon>Eukaryota</taxon>
        <taxon>Viridiplantae</taxon>
        <taxon>Streptophyta</taxon>
        <taxon>Embryophyta</taxon>
        <taxon>Tracheophyta</taxon>
        <taxon>Spermatophyta</taxon>
        <taxon>Magnoliopsida</taxon>
        <taxon>eudicotyledons</taxon>
        <taxon>Gunneridae</taxon>
        <taxon>Pentapetalae</taxon>
        <taxon>rosids</taxon>
        <taxon>fabids</taxon>
        <taxon>Malpighiales</taxon>
        <taxon>Linaceae</taxon>
        <taxon>Linum</taxon>
    </lineage>
</organism>
<sequence length="132" mass="14358">MINGEPLKAIETLSFPPLLIDFYRRSPVEPIRNHSWSRPSSSCRRRRCRVAPSPGAGLAPPPAPPDALPLAPPLIFWKHLIVLHQLAISSSLRSAMRKAVLKESSSNTFSAASISSRSPAMHMPTKISSGTP</sequence>
<feature type="region of interest" description="Disordered" evidence="1">
    <location>
        <begin position="112"/>
        <end position="132"/>
    </location>
</feature>
<reference evidence="2 3" key="1">
    <citation type="submission" date="2024-04" db="EMBL/GenBank/DDBJ databases">
        <authorList>
            <person name="Fracassetti M."/>
        </authorList>
    </citation>
    <scope>NUCLEOTIDE SEQUENCE [LARGE SCALE GENOMIC DNA]</scope>
</reference>
<keyword evidence="3" id="KW-1185">Reference proteome</keyword>
<evidence type="ECO:0000313" key="3">
    <source>
        <dbReference type="Proteomes" id="UP001497516"/>
    </source>
</evidence>
<name>A0AAV2CVI9_9ROSI</name>